<evidence type="ECO:0000256" key="2">
    <source>
        <dbReference type="ARBA" id="ARBA00022801"/>
    </source>
</evidence>
<dbReference type="PRINTS" id="PR00719">
    <property type="entry name" value="LMWPTPASE"/>
</dbReference>
<evidence type="ECO:0000256" key="1">
    <source>
        <dbReference type="ARBA" id="ARBA00011063"/>
    </source>
</evidence>
<accession>A0ABW2UYS8</accession>
<evidence type="ECO:0000313" key="6">
    <source>
        <dbReference type="Proteomes" id="UP001596620"/>
    </source>
</evidence>
<dbReference type="SUPFAM" id="SSF52788">
    <property type="entry name" value="Phosphotyrosine protein phosphatases I"/>
    <property type="match status" value="1"/>
</dbReference>
<organism evidence="5 6">
    <name type="scientific">Lentibacillus kimchii</name>
    <dbReference type="NCBI Taxonomy" id="1542911"/>
    <lineage>
        <taxon>Bacteria</taxon>
        <taxon>Bacillati</taxon>
        <taxon>Bacillota</taxon>
        <taxon>Bacilli</taxon>
        <taxon>Bacillales</taxon>
        <taxon>Bacillaceae</taxon>
        <taxon>Lentibacillus</taxon>
    </lineage>
</organism>
<dbReference type="InterPro" id="IPR017867">
    <property type="entry name" value="Tyr_phospatase_low_mol_wt"/>
</dbReference>
<evidence type="ECO:0000313" key="5">
    <source>
        <dbReference type="EMBL" id="MFC7747835.1"/>
    </source>
</evidence>
<dbReference type="InterPro" id="IPR023485">
    <property type="entry name" value="Ptyr_pPase"/>
</dbReference>
<dbReference type="PANTHER" id="PTHR11717">
    <property type="entry name" value="LOW MOLECULAR WEIGHT PROTEIN TYROSINE PHOSPHATASE"/>
    <property type="match status" value="1"/>
</dbReference>
<name>A0ABW2UYS8_9BACI</name>
<keyword evidence="2" id="KW-0378">Hydrolase</keyword>
<reference evidence="6" key="1">
    <citation type="journal article" date="2019" name="Int. J. Syst. Evol. Microbiol.">
        <title>The Global Catalogue of Microorganisms (GCM) 10K type strain sequencing project: providing services to taxonomists for standard genome sequencing and annotation.</title>
        <authorList>
            <consortium name="The Broad Institute Genomics Platform"/>
            <consortium name="The Broad Institute Genome Sequencing Center for Infectious Disease"/>
            <person name="Wu L."/>
            <person name="Ma J."/>
        </authorList>
    </citation>
    <scope>NUCLEOTIDE SEQUENCE [LARGE SCALE GENOMIC DNA]</scope>
    <source>
        <strain evidence="6">JCM 30234</strain>
    </source>
</reference>
<dbReference type="RefSeq" id="WP_382360261.1">
    <property type="nucleotide sequence ID" value="NZ_JBHTGR010000056.1"/>
</dbReference>
<dbReference type="Pfam" id="PF01451">
    <property type="entry name" value="LMWPc"/>
    <property type="match status" value="1"/>
</dbReference>
<dbReference type="EMBL" id="JBHTGR010000056">
    <property type="protein sequence ID" value="MFC7747835.1"/>
    <property type="molecule type" value="Genomic_DNA"/>
</dbReference>
<comment type="similarity">
    <text evidence="1">Belongs to the low molecular weight phosphotyrosine protein phosphatase family.</text>
</comment>
<gene>
    <name evidence="5" type="ORF">ACFQU8_11620</name>
</gene>
<protein>
    <submittedName>
        <fullName evidence="5">Low molecular weight protein arginine phosphatase</fullName>
    </submittedName>
</protein>
<dbReference type="Proteomes" id="UP001596620">
    <property type="component" value="Unassembled WGS sequence"/>
</dbReference>
<dbReference type="Gene3D" id="3.40.50.2300">
    <property type="match status" value="1"/>
</dbReference>
<dbReference type="InterPro" id="IPR036196">
    <property type="entry name" value="Ptyr_pPase_sf"/>
</dbReference>
<feature type="domain" description="Phosphotyrosine protein phosphatase I" evidence="4">
    <location>
        <begin position="1"/>
        <end position="198"/>
    </location>
</feature>
<dbReference type="SMART" id="SM00226">
    <property type="entry name" value="LMWPc"/>
    <property type="match status" value="1"/>
</dbReference>
<dbReference type="CDD" id="cd16344">
    <property type="entry name" value="LMWPAP"/>
    <property type="match status" value="1"/>
</dbReference>
<evidence type="ECO:0000256" key="3">
    <source>
        <dbReference type="ARBA" id="ARBA00022912"/>
    </source>
</evidence>
<comment type="caution">
    <text evidence="5">The sequence shown here is derived from an EMBL/GenBank/DDBJ whole genome shotgun (WGS) entry which is preliminary data.</text>
</comment>
<proteinExistence type="inferred from homology"/>
<dbReference type="InterPro" id="IPR050438">
    <property type="entry name" value="LMW_PTPase"/>
</dbReference>
<evidence type="ECO:0000259" key="4">
    <source>
        <dbReference type="SMART" id="SM00226"/>
    </source>
</evidence>
<keyword evidence="3" id="KW-0904">Protein phosphatase</keyword>
<keyword evidence="6" id="KW-1185">Reference proteome</keyword>
<dbReference type="PANTHER" id="PTHR11717:SF31">
    <property type="entry name" value="LOW MOLECULAR WEIGHT PROTEIN-TYROSINE-PHOSPHATASE ETP-RELATED"/>
    <property type="match status" value="1"/>
</dbReference>
<sequence length="202" mass="22996">MKILFVCTGNTCRSPMAEALLKSKVPDAEVQSAGLFAPSNQGPAGNAVEALKHEGITLDSRSKPVSEALLHWADLVLTMTTQHKQSLILEHPDSQAKYFTLKEYAALDDIEIWDELKQRYAAYEEKRLQFFKAYRHQMDDPQLEQALNAHMQEEWQRIQKLEERLISYDIPDPFGGSLTDYQNTLAELETSVSVLAEKLRTK</sequence>